<evidence type="ECO:0000256" key="1">
    <source>
        <dbReference type="SAM" id="Phobius"/>
    </source>
</evidence>
<dbReference type="EMBL" id="MU004236">
    <property type="protein sequence ID" value="KAF2668194.1"/>
    <property type="molecule type" value="Genomic_DNA"/>
</dbReference>
<accession>A0A6A6UB99</accession>
<dbReference type="Proteomes" id="UP000799302">
    <property type="component" value="Unassembled WGS sequence"/>
</dbReference>
<feature type="transmembrane region" description="Helical" evidence="1">
    <location>
        <begin position="44"/>
        <end position="67"/>
    </location>
</feature>
<evidence type="ECO:0000313" key="2">
    <source>
        <dbReference type="EMBL" id="KAF2668194.1"/>
    </source>
</evidence>
<protein>
    <submittedName>
        <fullName evidence="2">Uncharacterized protein</fullName>
    </submittedName>
</protein>
<organism evidence="2 3">
    <name type="scientific">Microthyrium microscopicum</name>
    <dbReference type="NCBI Taxonomy" id="703497"/>
    <lineage>
        <taxon>Eukaryota</taxon>
        <taxon>Fungi</taxon>
        <taxon>Dikarya</taxon>
        <taxon>Ascomycota</taxon>
        <taxon>Pezizomycotina</taxon>
        <taxon>Dothideomycetes</taxon>
        <taxon>Dothideomycetes incertae sedis</taxon>
        <taxon>Microthyriales</taxon>
        <taxon>Microthyriaceae</taxon>
        <taxon>Microthyrium</taxon>
    </lineage>
</organism>
<keyword evidence="1" id="KW-1133">Transmembrane helix</keyword>
<proteinExistence type="predicted"/>
<dbReference type="AlphaFoldDB" id="A0A6A6UB99"/>
<sequence>MSISHIFPRVGCGCLEPRHFESLSRSVIGQVYGKWVIRCFVRELLFGVYIKVFAIVASCHYFVFRFISNQPEIWKHKLCEVSISTSGNSHCTSPCDLLNKAVHS</sequence>
<keyword evidence="1" id="KW-0472">Membrane</keyword>
<reference evidence="2" key="1">
    <citation type="journal article" date="2020" name="Stud. Mycol.">
        <title>101 Dothideomycetes genomes: a test case for predicting lifestyles and emergence of pathogens.</title>
        <authorList>
            <person name="Haridas S."/>
            <person name="Albert R."/>
            <person name="Binder M."/>
            <person name="Bloem J."/>
            <person name="Labutti K."/>
            <person name="Salamov A."/>
            <person name="Andreopoulos B."/>
            <person name="Baker S."/>
            <person name="Barry K."/>
            <person name="Bills G."/>
            <person name="Bluhm B."/>
            <person name="Cannon C."/>
            <person name="Castanera R."/>
            <person name="Culley D."/>
            <person name="Daum C."/>
            <person name="Ezra D."/>
            <person name="Gonzalez J."/>
            <person name="Henrissat B."/>
            <person name="Kuo A."/>
            <person name="Liang C."/>
            <person name="Lipzen A."/>
            <person name="Lutzoni F."/>
            <person name="Magnuson J."/>
            <person name="Mondo S."/>
            <person name="Nolan M."/>
            <person name="Ohm R."/>
            <person name="Pangilinan J."/>
            <person name="Park H.-J."/>
            <person name="Ramirez L."/>
            <person name="Alfaro M."/>
            <person name="Sun H."/>
            <person name="Tritt A."/>
            <person name="Yoshinaga Y."/>
            <person name="Zwiers L.-H."/>
            <person name="Turgeon B."/>
            <person name="Goodwin S."/>
            <person name="Spatafora J."/>
            <person name="Crous P."/>
            <person name="Grigoriev I."/>
        </authorList>
    </citation>
    <scope>NUCLEOTIDE SEQUENCE</scope>
    <source>
        <strain evidence="2">CBS 115976</strain>
    </source>
</reference>
<keyword evidence="1" id="KW-0812">Transmembrane</keyword>
<evidence type="ECO:0000313" key="3">
    <source>
        <dbReference type="Proteomes" id="UP000799302"/>
    </source>
</evidence>
<gene>
    <name evidence="2" type="ORF">BT63DRAFT_270346</name>
</gene>
<keyword evidence="3" id="KW-1185">Reference proteome</keyword>
<name>A0A6A6UB99_9PEZI</name>